<organism evidence="1">
    <name type="scientific">Aplanochytrium stocchinoi</name>
    <dbReference type="NCBI Taxonomy" id="215587"/>
    <lineage>
        <taxon>Eukaryota</taxon>
        <taxon>Sar</taxon>
        <taxon>Stramenopiles</taxon>
        <taxon>Bigyra</taxon>
        <taxon>Labyrinthulomycetes</taxon>
        <taxon>Thraustochytrida</taxon>
        <taxon>Thraustochytriidae</taxon>
        <taxon>Aplanochytrium</taxon>
    </lineage>
</organism>
<name>A0A7S3LRT0_9STRA</name>
<evidence type="ECO:0000313" key="1">
    <source>
        <dbReference type="EMBL" id="CAE0437863.1"/>
    </source>
</evidence>
<proteinExistence type="predicted"/>
<gene>
    <name evidence="1" type="ORF">ASTO00021_LOCUS8116</name>
</gene>
<sequence>MKLFVAAVLAAVLAAFFGPGYLRWKDYERTGLAPKGGGLAKDMSAFVLTSLPRLGRLFKTPPSDESLEGFHENLEFNNFGKMAQFKESPHFAENFYFWGNSVQDTSFLFTVRLSFYSVNAAHVVPWFHFMIDGEAWDLPEEFENNTLPHKSGDPREAKAPGLGHIQFTCVSPMREWKLAYKGILRSMKTGERRDVEAEFTLYMNPHNVFRYQIHWDELTAARSMAGKEWNQRFWTNIRNQNQERYCSQAKRGTGYIQFEGAEKRELGPLDGSRDHNFGIRNWRFIHTYIWFPPVKFAEPIILDGVKYSYFTGAMTEYGSSFDNMVVGGLMSEDGKCASWSGATPMRDIATEWYDSTSERYVPVGDKTLAHGIFDWELAVLHSKYILEIHQERGSKHGLWQHYFMLADGVFEINEGQTKWYFTVKRASTGEVLQKTTAIGLFEFGKNLVGYDDSV</sequence>
<accession>A0A7S3LRT0</accession>
<reference evidence="1" key="1">
    <citation type="submission" date="2021-01" db="EMBL/GenBank/DDBJ databases">
        <authorList>
            <person name="Corre E."/>
            <person name="Pelletier E."/>
            <person name="Niang G."/>
            <person name="Scheremetjew M."/>
            <person name="Finn R."/>
            <person name="Kale V."/>
            <person name="Holt S."/>
            <person name="Cochrane G."/>
            <person name="Meng A."/>
            <person name="Brown T."/>
            <person name="Cohen L."/>
        </authorList>
    </citation>
    <scope>NUCLEOTIDE SEQUENCE</scope>
    <source>
        <strain evidence="1">GSBS06</strain>
    </source>
</reference>
<dbReference type="PANTHER" id="PTHR34717:SF1">
    <property type="entry name" value="EG:BACR7A4.20 PROTEIN"/>
    <property type="match status" value="1"/>
</dbReference>
<dbReference type="AlphaFoldDB" id="A0A7S3LRT0"/>
<dbReference type="EMBL" id="HBIN01010837">
    <property type="protein sequence ID" value="CAE0437863.1"/>
    <property type="molecule type" value="Transcribed_RNA"/>
</dbReference>
<dbReference type="PANTHER" id="PTHR34717">
    <property type="entry name" value="EG:BACR7A4.20 PROTEIN"/>
    <property type="match status" value="1"/>
</dbReference>
<protein>
    <submittedName>
        <fullName evidence="1">Uncharacterized protein</fullName>
    </submittedName>
</protein>